<evidence type="ECO:0000256" key="1">
    <source>
        <dbReference type="ARBA" id="ARBA00001968"/>
    </source>
</evidence>
<gene>
    <name evidence="6" type="ORF">A4X06_0g8484</name>
</gene>
<evidence type="ECO:0000256" key="2">
    <source>
        <dbReference type="ARBA" id="ARBA00022723"/>
    </source>
</evidence>
<feature type="compositionally biased region" description="Basic and acidic residues" evidence="3">
    <location>
        <begin position="161"/>
        <end position="175"/>
    </location>
</feature>
<dbReference type="Proteomes" id="UP000077684">
    <property type="component" value="Unassembled WGS sequence"/>
</dbReference>
<sequence length="222" mass="24986">MYARRYFVKEEKYTGNGQRFVESLFDGSSVVFREALGVRPAVFSALLVQLETETAFGGTRCICAREHLAIFLWTARWAATCRLVAITFGHSTATISRPRNAHELYNKKHASLRSVVERIFGVIQERFKILVAGCDYDLKTQANVFPALAVVHNFIRLHDPDDTTPHPDDDNRGGDIDVADEGDLSRTSCTTSAEKKRGEKEREKVAQSLWMSYRVKKSALGV</sequence>
<evidence type="ECO:0008006" key="8">
    <source>
        <dbReference type="Google" id="ProtNLM"/>
    </source>
</evidence>
<evidence type="ECO:0000313" key="7">
    <source>
        <dbReference type="Proteomes" id="UP000077684"/>
    </source>
</evidence>
<dbReference type="GO" id="GO:0046872">
    <property type="term" value="F:metal ion binding"/>
    <property type="evidence" value="ECO:0007669"/>
    <property type="project" value="UniProtKB-KW"/>
</dbReference>
<name>A0A8X7MK69_9BASI</name>
<comment type="cofactor">
    <cofactor evidence="1">
        <name>a divalent metal cation</name>
        <dbReference type="ChEBI" id="CHEBI:60240"/>
    </cofactor>
</comment>
<organism evidence="6 7">
    <name type="scientific">Tilletia controversa</name>
    <name type="common">dwarf bunt fungus</name>
    <dbReference type="NCBI Taxonomy" id="13291"/>
    <lineage>
        <taxon>Eukaryota</taxon>
        <taxon>Fungi</taxon>
        <taxon>Dikarya</taxon>
        <taxon>Basidiomycota</taxon>
        <taxon>Ustilaginomycotina</taxon>
        <taxon>Exobasidiomycetes</taxon>
        <taxon>Tilletiales</taxon>
        <taxon>Tilletiaceae</taxon>
        <taxon>Tilletia</taxon>
    </lineage>
</organism>
<feature type="domain" description="DDE Tnp4" evidence="4">
    <location>
        <begin position="99"/>
        <end position="153"/>
    </location>
</feature>
<dbReference type="Pfam" id="PF26138">
    <property type="entry name" value="DUF8040"/>
    <property type="match status" value="1"/>
</dbReference>
<reference evidence="6" key="1">
    <citation type="submission" date="2016-04" db="EMBL/GenBank/DDBJ databases">
        <authorList>
            <person name="Nguyen H.D."/>
            <person name="Samba Siva P."/>
            <person name="Cullis J."/>
            <person name="Levesque C.A."/>
            <person name="Hambleton S."/>
        </authorList>
    </citation>
    <scope>NUCLEOTIDE SEQUENCE</scope>
    <source>
        <strain evidence="6">DAOMC 236426</strain>
    </source>
</reference>
<dbReference type="InterPro" id="IPR058353">
    <property type="entry name" value="DUF8040"/>
</dbReference>
<evidence type="ECO:0000259" key="5">
    <source>
        <dbReference type="Pfam" id="PF26138"/>
    </source>
</evidence>
<dbReference type="AlphaFoldDB" id="A0A8X7MK69"/>
<feature type="compositionally biased region" description="Basic and acidic residues" evidence="3">
    <location>
        <begin position="193"/>
        <end position="202"/>
    </location>
</feature>
<protein>
    <recommendedName>
        <fullName evidence="8">DDE Tnp4 domain-containing protein</fullName>
    </recommendedName>
</protein>
<reference evidence="6" key="2">
    <citation type="journal article" date="2019" name="IMA Fungus">
        <title>Genome sequencing and comparison of five Tilletia species to identify candidate genes for the detection of regulated species infecting wheat.</title>
        <authorList>
            <person name="Nguyen H.D.T."/>
            <person name="Sultana T."/>
            <person name="Kesanakurti P."/>
            <person name="Hambleton S."/>
        </authorList>
    </citation>
    <scope>NUCLEOTIDE SEQUENCE</scope>
    <source>
        <strain evidence="6">DAOMC 236426</strain>
    </source>
</reference>
<keyword evidence="7" id="KW-1185">Reference proteome</keyword>
<evidence type="ECO:0000256" key="3">
    <source>
        <dbReference type="SAM" id="MobiDB-lite"/>
    </source>
</evidence>
<dbReference type="Pfam" id="PF13359">
    <property type="entry name" value="DDE_Tnp_4"/>
    <property type="match status" value="1"/>
</dbReference>
<feature type="domain" description="DUF8040" evidence="5">
    <location>
        <begin position="16"/>
        <end position="97"/>
    </location>
</feature>
<evidence type="ECO:0000259" key="4">
    <source>
        <dbReference type="Pfam" id="PF13359"/>
    </source>
</evidence>
<keyword evidence="2" id="KW-0479">Metal-binding</keyword>
<dbReference type="InterPro" id="IPR027806">
    <property type="entry name" value="HARBI1_dom"/>
</dbReference>
<proteinExistence type="predicted"/>
<dbReference type="EMBL" id="LWDE02001883">
    <property type="protein sequence ID" value="KAE8239147.1"/>
    <property type="molecule type" value="Genomic_DNA"/>
</dbReference>
<accession>A0A8X7MK69</accession>
<comment type="caution">
    <text evidence="6">The sequence shown here is derived from an EMBL/GenBank/DDBJ whole genome shotgun (WGS) entry which is preliminary data.</text>
</comment>
<feature type="region of interest" description="Disordered" evidence="3">
    <location>
        <begin position="161"/>
        <end position="202"/>
    </location>
</feature>
<evidence type="ECO:0000313" key="6">
    <source>
        <dbReference type="EMBL" id="KAE8239147.1"/>
    </source>
</evidence>